<evidence type="ECO:0000313" key="8">
    <source>
        <dbReference type="EMBL" id="KAF2156548.1"/>
    </source>
</evidence>
<dbReference type="OrthoDB" id="5417887at2759"/>
<feature type="transmembrane region" description="Helical" evidence="6">
    <location>
        <begin position="128"/>
        <end position="149"/>
    </location>
</feature>
<dbReference type="AlphaFoldDB" id="A0A9P4J724"/>
<evidence type="ECO:0000256" key="4">
    <source>
        <dbReference type="ARBA" id="ARBA00023136"/>
    </source>
</evidence>
<gene>
    <name evidence="8" type="ORF">K461DRAFT_316786</name>
</gene>
<evidence type="ECO:0000256" key="6">
    <source>
        <dbReference type="SAM" id="Phobius"/>
    </source>
</evidence>
<keyword evidence="4 6" id="KW-0472">Membrane</keyword>
<keyword evidence="3 6" id="KW-1133">Transmembrane helix</keyword>
<feature type="transmembrane region" description="Helical" evidence="6">
    <location>
        <begin position="90"/>
        <end position="116"/>
    </location>
</feature>
<sequence length="392" mass="43329">MPPTQHPFGGDGPLLMGVSWTLGTLGLLAVVLRHHHASKTPNGKWRWDYIWACLTAKCALLAIVLLTIAAAHGLGNDIWKISYSDLRNVIFWTFLALTAGVIAIIFAKLSVIALLLQIEDGLARKRRFALFTIAGLFTISNLLVIPANYTRCFPARKIWDPIIEGHCDIRFSRYMGMSQSYITGATDLALALWPISIVVQMNSHSLKTKIKIVALMSVATTPGIFGFLRAKQLQQPNIITNFPRRFSEFMLFGSLELGLIVILTSIPVLASQFERMWDKAIPRRARHSVPPAPVLRSIGPDDMAPAPLRYHNQTLEALSTSRGNDTKGNTAELSNVEIDKTLVSNGFNTECSPNSELRNSRPRQSFFSDTLSAIAQAMRTDEGFSASHSSQV</sequence>
<keyword evidence="9" id="KW-1185">Reference proteome</keyword>
<dbReference type="InterPro" id="IPR052337">
    <property type="entry name" value="SAT4-like"/>
</dbReference>
<feature type="domain" description="Rhodopsin" evidence="7">
    <location>
        <begin position="42"/>
        <end position="274"/>
    </location>
</feature>
<evidence type="ECO:0000256" key="1">
    <source>
        <dbReference type="ARBA" id="ARBA00004141"/>
    </source>
</evidence>
<evidence type="ECO:0000256" key="5">
    <source>
        <dbReference type="ARBA" id="ARBA00038359"/>
    </source>
</evidence>
<accession>A0A9P4J724</accession>
<dbReference type="GO" id="GO:0016020">
    <property type="term" value="C:membrane"/>
    <property type="evidence" value="ECO:0007669"/>
    <property type="project" value="UniProtKB-SubCell"/>
</dbReference>
<dbReference type="EMBL" id="ML996081">
    <property type="protein sequence ID" value="KAF2156548.1"/>
    <property type="molecule type" value="Genomic_DNA"/>
</dbReference>
<feature type="transmembrane region" description="Helical" evidence="6">
    <location>
        <begin position="181"/>
        <end position="200"/>
    </location>
</feature>
<dbReference type="Proteomes" id="UP000799439">
    <property type="component" value="Unassembled WGS sequence"/>
</dbReference>
<comment type="similarity">
    <text evidence="5">Belongs to the SAT4 family.</text>
</comment>
<feature type="transmembrane region" description="Helical" evidence="6">
    <location>
        <begin position="49"/>
        <end position="70"/>
    </location>
</feature>
<proteinExistence type="inferred from homology"/>
<dbReference type="InterPro" id="IPR049326">
    <property type="entry name" value="Rhodopsin_dom_fungi"/>
</dbReference>
<feature type="transmembrane region" description="Helical" evidence="6">
    <location>
        <begin position="250"/>
        <end position="270"/>
    </location>
</feature>
<evidence type="ECO:0000256" key="2">
    <source>
        <dbReference type="ARBA" id="ARBA00022692"/>
    </source>
</evidence>
<feature type="transmembrane region" description="Helical" evidence="6">
    <location>
        <begin position="212"/>
        <end position="230"/>
    </location>
</feature>
<name>A0A9P4J724_9PEZI</name>
<keyword evidence="2 6" id="KW-0812">Transmembrane</keyword>
<evidence type="ECO:0000256" key="3">
    <source>
        <dbReference type="ARBA" id="ARBA00022989"/>
    </source>
</evidence>
<reference evidence="8" key="1">
    <citation type="journal article" date="2020" name="Stud. Mycol.">
        <title>101 Dothideomycetes genomes: a test case for predicting lifestyles and emergence of pathogens.</title>
        <authorList>
            <person name="Haridas S."/>
            <person name="Albert R."/>
            <person name="Binder M."/>
            <person name="Bloem J."/>
            <person name="Labutti K."/>
            <person name="Salamov A."/>
            <person name="Andreopoulos B."/>
            <person name="Baker S."/>
            <person name="Barry K."/>
            <person name="Bills G."/>
            <person name="Bluhm B."/>
            <person name="Cannon C."/>
            <person name="Castanera R."/>
            <person name="Culley D."/>
            <person name="Daum C."/>
            <person name="Ezra D."/>
            <person name="Gonzalez J."/>
            <person name="Henrissat B."/>
            <person name="Kuo A."/>
            <person name="Liang C."/>
            <person name="Lipzen A."/>
            <person name="Lutzoni F."/>
            <person name="Magnuson J."/>
            <person name="Mondo S."/>
            <person name="Nolan M."/>
            <person name="Ohm R."/>
            <person name="Pangilinan J."/>
            <person name="Park H.-J."/>
            <person name="Ramirez L."/>
            <person name="Alfaro M."/>
            <person name="Sun H."/>
            <person name="Tritt A."/>
            <person name="Yoshinaga Y."/>
            <person name="Zwiers L.-H."/>
            <person name="Turgeon B."/>
            <person name="Goodwin S."/>
            <person name="Spatafora J."/>
            <person name="Crous P."/>
            <person name="Grigoriev I."/>
        </authorList>
    </citation>
    <scope>NUCLEOTIDE SEQUENCE</scope>
    <source>
        <strain evidence="8">CBS 260.36</strain>
    </source>
</reference>
<dbReference type="PANTHER" id="PTHR33048:SF47">
    <property type="entry name" value="INTEGRAL MEMBRANE PROTEIN-RELATED"/>
    <property type="match status" value="1"/>
</dbReference>
<feature type="transmembrane region" description="Helical" evidence="6">
    <location>
        <begin position="12"/>
        <end position="33"/>
    </location>
</feature>
<comment type="subcellular location">
    <subcellularLocation>
        <location evidence="1">Membrane</location>
        <topology evidence="1">Multi-pass membrane protein</topology>
    </subcellularLocation>
</comment>
<organism evidence="8 9">
    <name type="scientific">Myriangium duriaei CBS 260.36</name>
    <dbReference type="NCBI Taxonomy" id="1168546"/>
    <lineage>
        <taxon>Eukaryota</taxon>
        <taxon>Fungi</taxon>
        <taxon>Dikarya</taxon>
        <taxon>Ascomycota</taxon>
        <taxon>Pezizomycotina</taxon>
        <taxon>Dothideomycetes</taxon>
        <taxon>Dothideomycetidae</taxon>
        <taxon>Myriangiales</taxon>
        <taxon>Myriangiaceae</taxon>
        <taxon>Myriangium</taxon>
    </lineage>
</organism>
<protein>
    <recommendedName>
        <fullName evidence="7">Rhodopsin domain-containing protein</fullName>
    </recommendedName>
</protein>
<evidence type="ECO:0000313" key="9">
    <source>
        <dbReference type="Proteomes" id="UP000799439"/>
    </source>
</evidence>
<comment type="caution">
    <text evidence="8">The sequence shown here is derived from an EMBL/GenBank/DDBJ whole genome shotgun (WGS) entry which is preliminary data.</text>
</comment>
<dbReference type="Pfam" id="PF20684">
    <property type="entry name" value="Fung_rhodopsin"/>
    <property type="match status" value="1"/>
</dbReference>
<dbReference type="PANTHER" id="PTHR33048">
    <property type="entry name" value="PTH11-LIKE INTEGRAL MEMBRANE PROTEIN (AFU_ORTHOLOGUE AFUA_5G11245)"/>
    <property type="match status" value="1"/>
</dbReference>
<evidence type="ECO:0000259" key="7">
    <source>
        <dbReference type="Pfam" id="PF20684"/>
    </source>
</evidence>